<keyword evidence="1" id="KW-0472">Membrane</keyword>
<dbReference type="EMBL" id="CP028374">
    <property type="protein sequence ID" value="AXN02072.1"/>
    <property type="molecule type" value="Genomic_DNA"/>
</dbReference>
<evidence type="ECO:0000256" key="1">
    <source>
        <dbReference type="SAM" id="Phobius"/>
    </source>
</evidence>
<gene>
    <name evidence="2" type="ORF">C9I82_095</name>
</gene>
<keyword evidence="1" id="KW-0812">Transmembrane</keyword>
<sequence>MIILVLNKLCINERIKLIDLLSLGIISFSKYIIYVNIILIMYHGQKFIVLKFCIFNKTINIYFILLFICTFVLYLILLDLLVIDKIDLISFVY</sequence>
<dbReference type="Proteomes" id="UP000256856">
    <property type="component" value="Chromosome"/>
</dbReference>
<protein>
    <submittedName>
        <fullName evidence="2">4-hydroxythreonine-4-phosphate dehydrogenase</fullName>
    </submittedName>
</protein>
<organism evidence="2 3">
    <name type="scientific">Candidatus Purcelliella pentastirinorum</name>
    <dbReference type="NCBI Taxonomy" id="472834"/>
    <lineage>
        <taxon>Bacteria</taxon>
        <taxon>Pseudomonadati</taxon>
        <taxon>Pseudomonadota</taxon>
        <taxon>Gammaproteobacteria</taxon>
        <taxon>Enterobacterales</taxon>
        <taxon>Enterobacteriaceae</taxon>
        <taxon>Candidatus Purcelliella</taxon>
    </lineage>
</organism>
<feature type="transmembrane region" description="Helical" evidence="1">
    <location>
        <begin position="20"/>
        <end position="41"/>
    </location>
</feature>
<reference evidence="2 3" key="1">
    <citation type="submission" date="2018-03" db="EMBL/GenBank/DDBJ databases">
        <title>A parallel universe: an anciently diverged bacterial symbiosis in a Hawaiian planthopper (Hemiptera: Cixiidae) reveals rearranged nutritional responsibilities.</title>
        <authorList>
            <person name="Bennett G."/>
            <person name="Mao M."/>
        </authorList>
    </citation>
    <scope>NUCLEOTIDE SEQUENCE [LARGE SCALE GENOMIC DNA]</scope>
    <source>
        <strain evidence="2 3">OLIH</strain>
    </source>
</reference>
<proteinExistence type="predicted"/>
<dbReference type="KEGG" id="ppet:C9I82_095"/>
<feature type="transmembrane region" description="Helical" evidence="1">
    <location>
        <begin position="61"/>
        <end position="83"/>
    </location>
</feature>
<dbReference type="AlphaFoldDB" id="A0A346DZB7"/>
<keyword evidence="3" id="KW-1185">Reference proteome</keyword>
<keyword evidence="1" id="KW-1133">Transmembrane helix</keyword>
<evidence type="ECO:0000313" key="3">
    <source>
        <dbReference type="Proteomes" id="UP000256856"/>
    </source>
</evidence>
<name>A0A346DZB7_9ENTR</name>
<evidence type="ECO:0000313" key="2">
    <source>
        <dbReference type="EMBL" id="AXN02072.1"/>
    </source>
</evidence>
<accession>A0A346DZB7</accession>